<dbReference type="STRING" id="80854.MVIS_1601"/>
<dbReference type="Gene3D" id="3.90.105.10">
    <property type="entry name" value="Molybdopterin biosynthesis moea protein, domain 2"/>
    <property type="match status" value="1"/>
</dbReference>
<dbReference type="SUPFAM" id="SSF63882">
    <property type="entry name" value="MoeA N-terminal region -like"/>
    <property type="match status" value="1"/>
</dbReference>
<dbReference type="EC" id="2.10.1.1" evidence="5 13"/>
<dbReference type="UniPathway" id="UPA00344"/>
<dbReference type="PANTHER" id="PTHR10192">
    <property type="entry name" value="MOLYBDOPTERIN BIOSYNTHESIS PROTEIN"/>
    <property type="match status" value="1"/>
</dbReference>
<dbReference type="GO" id="GO:0061599">
    <property type="term" value="F:molybdopterin molybdotransferase activity"/>
    <property type="evidence" value="ECO:0007669"/>
    <property type="project" value="UniProtKB-UniRule"/>
</dbReference>
<dbReference type="KEGG" id="mvs:MVIS_1601"/>
<evidence type="ECO:0000256" key="5">
    <source>
        <dbReference type="ARBA" id="ARBA00013269"/>
    </source>
</evidence>
<comment type="function">
    <text evidence="2 13">Catalyzes the insertion of molybdate into adenylated molybdopterin with the concomitant release of AMP.</text>
</comment>
<dbReference type="InterPro" id="IPR036688">
    <property type="entry name" value="MoeA_C_domain_IV_sf"/>
</dbReference>
<dbReference type="InterPro" id="IPR038987">
    <property type="entry name" value="MoeA-like"/>
</dbReference>
<keyword evidence="11 13" id="KW-0501">Molybdenum cofactor biosynthesis</keyword>
<dbReference type="Pfam" id="PF00994">
    <property type="entry name" value="MoCF_biosynth"/>
    <property type="match status" value="1"/>
</dbReference>
<dbReference type="Pfam" id="PF03453">
    <property type="entry name" value="MoeA_N"/>
    <property type="match status" value="1"/>
</dbReference>
<evidence type="ECO:0000256" key="12">
    <source>
        <dbReference type="ARBA" id="ARBA00047317"/>
    </source>
</evidence>
<evidence type="ECO:0000256" key="1">
    <source>
        <dbReference type="ARBA" id="ARBA00001946"/>
    </source>
</evidence>
<comment type="catalytic activity">
    <reaction evidence="12">
        <text>adenylyl-molybdopterin + molybdate = Mo-molybdopterin + AMP + H(+)</text>
        <dbReference type="Rhea" id="RHEA:35047"/>
        <dbReference type="ChEBI" id="CHEBI:15378"/>
        <dbReference type="ChEBI" id="CHEBI:36264"/>
        <dbReference type="ChEBI" id="CHEBI:62727"/>
        <dbReference type="ChEBI" id="CHEBI:71302"/>
        <dbReference type="ChEBI" id="CHEBI:456215"/>
        <dbReference type="EC" id="2.10.1.1"/>
    </reaction>
</comment>
<gene>
    <name evidence="14" type="ORF">NVI5450_1158</name>
</gene>
<evidence type="ECO:0000256" key="11">
    <source>
        <dbReference type="ARBA" id="ARBA00023150"/>
    </source>
</evidence>
<evidence type="ECO:0000256" key="7">
    <source>
        <dbReference type="ARBA" id="ARBA00022505"/>
    </source>
</evidence>
<dbReference type="FunFam" id="2.40.340.10:FF:000003">
    <property type="entry name" value="Molybdopterin molybdenumtransferase"/>
    <property type="match status" value="1"/>
</dbReference>
<evidence type="ECO:0000256" key="8">
    <source>
        <dbReference type="ARBA" id="ARBA00022679"/>
    </source>
</evidence>
<evidence type="ECO:0000256" key="9">
    <source>
        <dbReference type="ARBA" id="ARBA00022723"/>
    </source>
</evidence>
<dbReference type="InterPro" id="IPR005111">
    <property type="entry name" value="MoeA_C_domain_IV"/>
</dbReference>
<evidence type="ECO:0000256" key="2">
    <source>
        <dbReference type="ARBA" id="ARBA00002901"/>
    </source>
</evidence>
<comment type="cofactor">
    <cofactor evidence="1 13">
        <name>Mg(2+)</name>
        <dbReference type="ChEBI" id="CHEBI:18420"/>
    </cofactor>
</comment>
<evidence type="ECO:0000256" key="13">
    <source>
        <dbReference type="RuleBase" id="RU365090"/>
    </source>
</evidence>
<keyword evidence="8 13" id="KW-0808">Transferase</keyword>
<evidence type="ECO:0000256" key="3">
    <source>
        <dbReference type="ARBA" id="ARBA00005046"/>
    </source>
</evidence>
<sequence length="410" mass="44250">MGCCDVQGLKPLDLAMQEMLADIDAVKETLTLDLADALDYILAEDIASPINVPPFDNSAMDGYAVRITDLNQSMTLPLAGKAFAGQPFNDEWPVGTCIRIMTGAPVPAGCEAVIMQERTQVDGDQVTFKSLPPMHDNIRNAAEDIAIGQAVLTKGRRLTPRDIPMLATIGIDKVTVYRRLKVAVFSTGDELKSLGQPLANGEIYDSNRYSINAMLSRLNLDIIDFGIIPDNEDRLRETFIKADAVADAVITSGGVSVGEADYTKILLEELGEIGFWKLAIKPGKPFAFGTLPSSKFFGLPGNPVSATVTFHQLVVPALAKMTNQVYTPTPRFNAIAATKLKKAPGRMDFQRAVYSVNASGQLEVVSTGSQGSGVFSSMSHSNCFAIIEQDRGNVEIGETVTIEPFNEILN</sequence>
<dbReference type="AlphaFoldDB" id="A0A090IBT7"/>
<dbReference type="RefSeq" id="WP_045109909.1">
    <property type="nucleotide sequence ID" value="NZ_CAWRBC010000158.1"/>
</dbReference>
<dbReference type="SMART" id="SM00852">
    <property type="entry name" value="MoCF_biosynth"/>
    <property type="match status" value="1"/>
</dbReference>
<dbReference type="GO" id="GO:0046872">
    <property type="term" value="F:metal ion binding"/>
    <property type="evidence" value="ECO:0007669"/>
    <property type="project" value="UniProtKB-UniRule"/>
</dbReference>
<dbReference type="GO" id="GO:0006777">
    <property type="term" value="P:Mo-molybdopterin cofactor biosynthetic process"/>
    <property type="evidence" value="ECO:0007669"/>
    <property type="project" value="UniProtKB-UniRule"/>
</dbReference>
<reference evidence="14 15" key="1">
    <citation type="submission" date="2016-11" db="EMBL/GenBank/DDBJ databases">
        <authorList>
            <person name="Jaros S."/>
            <person name="Januszkiewicz K."/>
            <person name="Wedrychowicz H."/>
        </authorList>
    </citation>
    <scope>NUCLEOTIDE SEQUENCE [LARGE SCALE GENOMIC DNA]</scope>
    <source>
        <strain evidence="14">NVI 5450</strain>
    </source>
</reference>
<dbReference type="Gene3D" id="3.40.980.10">
    <property type="entry name" value="MoaB/Mog-like domain"/>
    <property type="match status" value="1"/>
</dbReference>
<dbReference type="PATRIC" id="fig|80854.5.peg.1702"/>
<dbReference type="PROSITE" id="PS01079">
    <property type="entry name" value="MOCF_BIOSYNTHESIS_2"/>
    <property type="match status" value="1"/>
</dbReference>
<keyword evidence="9 13" id="KW-0479">Metal-binding</keyword>
<comment type="pathway">
    <text evidence="3 13">Cofactor biosynthesis; molybdopterin biosynthesis.</text>
</comment>
<dbReference type="InterPro" id="IPR001453">
    <property type="entry name" value="MoaB/Mog_dom"/>
</dbReference>
<dbReference type="InterPro" id="IPR005110">
    <property type="entry name" value="MoeA_linker/N"/>
</dbReference>
<dbReference type="OrthoDB" id="9804758at2"/>
<dbReference type="Pfam" id="PF03454">
    <property type="entry name" value="MoeA_C"/>
    <property type="match status" value="1"/>
</dbReference>
<comment type="similarity">
    <text evidence="4 13">Belongs to the MoeA family.</text>
</comment>
<dbReference type="InterPro" id="IPR008284">
    <property type="entry name" value="MoCF_biosynth_CS"/>
</dbReference>
<evidence type="ECO:0000313" key="14">
    <source>
        <dbReference type="EMBL" id="SGY90798.1"/>
    </source>
</evidence>
<dbReference type="FunFam" id="2.170.190.11:FF:000001">
    <property type="entry name" value="Molybdopterin molybdenumtransferase"/>
    <property type="match status" value="1"/>
</dbReference>
<dbReference type="CDD" id="cd00887">
    <property type="entry name" value="MoeA"/>
    <property type="match status" value="1"/>
</dbReference>
<dbReference type="SUPFAM" id="SSF53218">
    <property type="entry name" value="Molybdenum cofactor biosynthesis proteins"/>
    <property type="match status" value="1"/>
</dbReference>
<dbReference type="FunFam" id="3.40.980.10:FF:000004">
    <property type="entry name" value="Molybdopterin molybdenumtransferase"/>
    <property type="match status" value="1"/>
</dbReference>
<accession>A0A090IBT7</accession>
<evidence type="ECO:0000256" key="6">
    <source>
        <dbReference type="ARBA" id="ARBA00021108"/>
    </source>
</evidence>
<evidence type="ECO:0000256" key="10">
    <source>
        <dbReference type="ARBA" id="ARBA00022842"/>
    </source>
</evidence>
<proteinExistence type="inferred from homology"/>
<dbReference type="GO" id="GO:0005829">
    <property type="term" value="C:cytosol"/>
    <property type="evidence" value="ECO:0007669"/>
    <property type="project" value="TreeGrafter"/>
</dbReference>
<keyword evidence="10 13" id="KW-0460">Magnesium</keyword>
<dbReference type="InterPro" id="IPR036425">
    <property type="entry name" value="MoaB/Mog-like_dom_sf"/>
</dbReference>
<evidence type="ECO:0000313" key="15">
    <source>
        <dbReference type="Proteomes" id="UP000183794"/>
    </source>
</evidence>
<dbReference type="Proteomes" id="UP000183794">
    <property type="component" value="Unassembled WGS sequence"/>
</dbReference>
<organism evidence="14 15">
    <name type="scientific">Moritella viscosa</name>
    <dbReference type="NCBI Taxonomy" id="80854"/>
    <lineage>
        <taxon>Bacteria</taxon>
        <taxon>Pseudomonadati</taxon>
        <taxon>Pseudomonadota</taxon>
        <taxon>Gammaproteobacteria</taxon>
        <taxon>Alteromonadales</taxon>
        <taxon>Moritellaceae</taxon>
        <taxon>Moritella</taxon>
    </lineage>
</organism>
<name>A0A090IBT7_9GAMM</name>
<dbReference type="EMBL" id="FPLD01000037">
    <property type="protein sequence ID" value="SGY90798.1"/>
    <property type="molecule type" value="Genomic_DNA"/>
</dbReference>
<dbReference type="HOGENOM" id="CLU_010186_7_0_6"/>
<dbReference type="Gene3D" id="2.170.190.11">
    <property type="entry name" value="Molybdopterin biosynthesis moea protein, domain 3"/>
    <property type="match status" value="1"/>
</dbReference>
<dbReference type="SUPFAM" id="SSF63867">
    <property type="entry name" value="MoeA C-terminal domain-like"/>
    <property type="match status" value="1"/>
</dbReference>
<dbReference type="NCBIfam" id="NF045515">
    <property type="entry name" value="Glp_gephyrin"/>
    <property type="match status" value="1"/>
</dbReference>
<protein>
    <recommendedName>
        <fullName evidence="6 13">Molybdopterin molybdenumtransferase</fullName>
        <ecNumber evidence="5 13">2.10.1.1</ecNumber>
    </recommendedName>
</protein>
<dbReference type="Gene3D" id="2.40.340.10">
    <property type="entry name" value="MoeA, C-terminal, domain IV"/>
    <property type="match status" value="1"/>
</dbReference>
<keyword evidence="7 13" id="KW-0500">Molybdenum</keyword>
<dbReference type="PANTHER" id="PTHR10192:SF5">
    <property type="entry name" value="GEPHYRIN"/>
    <property type="match status" value="1"/>
</dbReference>
<dbReference type="InterPro" id="IPR036135">
    <property type="entry name" value="MoeA_linker/N_sf"/>
</dbReference>
<evidence type="ECO:0000256" key="4">
    <source>
        <dbReference type="ARBA" id="ARBA00010763"/>
    </source>
</evidence>
<dbReference type="NCBIfam" id="NF007960">
    <property type="entry name" value="PRK10680.1"/>
    <property type="match status" value="1"/>
</dbReference>
<dbReference type="NCBIfam" id="TIGR00177">
    <property type="entry name" value="molyb_syn"/>
    <property type="match status" value="1"/>
</dbReference>